<name>A0ABR3FE24_9AGAR</name>
<dbReference type="Pfam" id="PF10277">
    <property type="entry name" value="Frag1"/>
    <property type="match status" value="1"/>
</dbReference>
<dbReference type="InterPro" id="IPR019402">
    <property type="entry name" value="CWH43_N"/>
</dbReference>
<evidence type="ECO:0000313" key="3">
    <source>
        <dbReference type="EMBL" id="KAL0573573.1"/>
    </source>
</evidence>
<protein>
    <recommendedName>
        <fullName evidence="2">CWH43-like N-terminal domain-containing protein</fullName>
    </recommendedName>
</protein>
<sequence>MYKAKALIASILIILAIAFGVTLFKGGNSATNAGAILEWVISFGFTFYLLTFYVDLRQAKGVHKGELHGVAMAQNGYGYGYR</sequence>
<evidence type="ECO:0000259" key="2">
    <source>
        <dbReference type="Pfam" id="PF10277"/>
    </source>
</evidence>
<dbReference type="EMBL" id="JBAHYK010000488">
    <property type="protein sequence ID" value="KAL0573573.1"/>
    <property type="molecule type" value="Genomic_DNA"/>
</dbReference>
<keyword evidence="1" id="KW-0812">Transmembrane</keyword>
<keyword evidence="1" id="KW-0472">Membrane</keyword>
<accession>A0ABR3FE24</accession>
<dbReference type="Proteomes" id="UP001465976">
    <property type="component" value="Unassembled WGS sequence"/>
</dbReference>
<keyword evidence="4" id="KW-1185">Reference proteome</keyword>
<evidence type="ECO:0000313" key="4">
    <source>
        <dbReference type="Proteomes" id="UP001465976"/>
    </source>
</evidence>
<reference evidence="3 4" key="1">
    <citation type="submission" date="2024-02" db="EMBL/GenBank/DDBJ databases">
        <title>A draft genome for the cacao thread blight pathogen Marasmius crinis-equi.</title>
        <authorList>
            <person name="Cohen S.P."/>
            <person name="Baruah I.K."/>
            <person name="Amoako-Attah I."/>
            <person name="Bukari Y."/>
            <person name="Meinhardt L.W."/>
            <person name="Bailey B.A."/>
        </authorList>
    </citation>
    <scope>NUCLEOTIDE SEQUENCE [LARGE SCALE GENOMIC DNA]</scope>
    <source>
        <strain evidence="3 4">GH-76</strain>
    </source>
</reference>
<proteinExistence type="predicted"/>
<feature type="domain" description="CWH43-like N-terminal" evidence="2">
    <location>
        <begin position="2"/>
        <end position="58"/>
    </location>
</feature>
<evidence type="ECO:0000256" key="1">
    <source>
        <dbReference type="SAM" id="Phobius"/>
    </source>
</evidence>
<organism evidence="3 4">
    <name type="scientific">Marasmius crinis-equi</name>
    <dbReference type="NCBI Taxonomy" id="585013"/>
    <lineage>
        <taxon>Eukaryota</taxon>
        <taxon>Fungi</taxon>
        <taxon>Dikarya</taxon>
        <taxon>Basidiomycota</taxon>
        <taxon>Agaricomycotina</taxon>
        <taxon>Agaricomycetes</taxon>
        <taxon>Agaricomycetidae</taxon>
        <taxon>Agaricales</taxon>
        <taxon>Marasmiineae</taxon>
        <taxon>Marasmiaceae</taxon>
        <taxon>Marasmius</taxon>
    </lineage>
</organism>
<gene>
    <name evidence="3" type="ORF">V5O48_008387</name>
</gene>
<feature type="transmembrane region" description="Helical" evidence="1">
    <location>
        <begin position="36"/>
        <end position="54"/>
    </location>
</feature>
<keyword evidence="1" id="KW-1133">Transmembrane helix</keyword>
<comment type="caution">
    <text evidence="3">The sequence shown here is derived from an EMBL/GenBank/DDBJ whole genome shotgun (WGS) entry which is preliminary data.</text>
</comment>